<dbReference type="Proteomes" id="UP001162741">
    <property type="component" value="Chromosome"/>
</dbReference>
<evidence type="ECO:0000313" key="1">
    <source>
        <dbReference type="EMBL" id="UYQ95671.1"/>
    </source>
</evidence>
<proteinExistence type="predicted"/>
<evidence type="ECO:0000313" key="2">
    <source>
        <dbReference type="Proteomes" id="UP001162741"/>
    </source>
</evidence>
<gene>
    <name evidence="1" type="ORF">MKQ68_11210</name>
</gene>
<accession>A0ABY6J8L6</accession>
<dbReference type="RefSeq" id="WP_264283372.1">
    <property type="nucleotide sequence ID" value="NZ_CP107006.1"/>
</dbReference>
<sequence>MDAQIQAKIDEIKRQSERCKAEGRFPTSPTFTPKKDSLSMAIRTKKDADIFMAEIDAIRKKKN</sequence>
<keyword evidence="2" id="KW-1185">Reference proteome</keyword>
<reference evidence="1" key="1">
    <citation type="submission" date="2022-10" db="EMBL/GenBank/DDBJ databases">
        <title>Chitinophaga sp. nov., isolated from soil.</title>
        <authorList>
            <person name="Jeon C.O."/>
        </authorList>
    </citation>
    <scope>NUCLEOTIDE SEQUENCE</scope>
    <source>
        <strain evidence="1">R8</strain>
    </source>
</reference>
<name>A0ABY6J8L6_9BACT</name>
<organism evidence="1 2">
    <name type="scientific">Chitinophaga horti</name>
    <dbReference type="NCBI Taxonomy" id="2920382"/>
    <lineage>
        <taxon>Bacteria</taxon>
        <taxon>Pseudomonadati</taxon>
        <taxon>Bacteroidota</taxon>
        <taxon>Chitinophagia</taxon>
        <taxon>Chitinophagales</taxon>
        <taxon>Chitinophagaceae</taxon>
        <taxon>Chitinophaga</taxon>
    </lineage>
</organism>
<dbReference type="EMBL" id="CP107006">
    <property type="protein sequence ID" value="UYQ95671.1"/>
    <property type="molecule type" value="Genomic_DNA"/>
</dbReference>
<protein>
    <submittedName>
        <fullName evidence="1">Uncharacterized protein</fullName>
    </submittedName>
</protein>